<reference evidence="1 2" key="1">
    <citation type="submission" date="2019-09" db="EMBL/GenBank/DDBJ databases">
        <authorList>
            <person name="Dittami M. S."/>
        </authorList>
    </citation>
    <scope>NUCLEOTIDE SEQUENCE [LARGE SCALE GENOMIC DNA]</scope>
    <source>
        <strain evidence="1">SPHINGO391</strain>
    </source>
</reference>
<gene>
    <name evidence="1" type="ORF">SPHINGO391_390110</name>
</gene>
<evidence type="ECO:0000313" key="1">
    <source>
        <dbReference type="EMBL" id="VVT07898.1"/>
    </source>
</evidence>
<dbReference type="EMBL" id="CABVLI010000033">
    <property type="protein sequence ID" value="VVT07898.1"/>
    <property type="molecule type" value="Genomic_DNA"/>
</dbReference>
<name>A0A5E7YRN2_9SPHN</name>
<accession>A0A5E7YRN2</accession>
<proteinExistence type="predicted"/>
<dbReference type="Proteomes" id="UP000326857">
    <property type="component" value="Unassembled WGS sequence"/>
</dbReference>
<organism evidence="1 2">
    <name type="scientific">Sphingomonas aurantiaca</name>
    <dbReference type="NCBI Taxonomy" id="185949"/>
    <lineage>
        <taxon>Bacteria</taxon>
        <taxon>Pseudomonadati</taxon>
        <taxon>Pseudomonadota</taxon>
        <taxon>Alphaproteobacteria</taxon>
        <taxon>Sphingomonadales</taxon>
        <taxon>Sphingomonadaceae</taxon>
        <taxon>Sphingomonas</taxon>
    </lineage>
</organism>
<sequence length="63" mass="6312">MPQRGGIDELQGAQPQGLLCGTRQERGAGVADAAPAAAQFPAAAVQGGLMPIAVIPTQVRMTA</sequence>
<dbReference type="AlphaFoldDB" id="A0A5E7YRN2"/>
<protein>
    <submittedName>
        <fullName evidence="1">Uncharacterized protein</fullName>
    </submittedName>
</protein>
<evidence type="ECO:0000313" key="2">
    <source>
        <dbReference type="Proteomes" id="UP000326857"/>
    </source>
</evidence>